<dbReference type="InterPro" id="IPR000944">
    <property type="entry name" value="Tscrpt_reg_Rrf2"/>
</dbReference>
<keyword evidence="1" id="KW-0238">DNA-binding</keyword>
<name>A0AAW9MUN0_9FIRM</name>
<dbReference type="GO" id="GO:0003677">
    <property type="term" value="F:DNA binding"/>
    <property type="evidence" value="ECO:0007669"/>
    <property type="project" value="UniProtKB-KW"/>
</dbReference>
<dbReference type="PANTHER" id="PTHR33221:SF5">
    <property type="entry name" value="HTH-TYPE TRANSCRIPTIONAL REGULATOR ISCR"/>
    <property type="match status" value="1"/>
</dbReference>
<dbReference type="InterPro" id="IPR011991">
    <property type="entry name" value="ArsR-like_HTH"/>
</dbReference>
<dbReference type="RefSeq" id="WP_324619992.1">
    <property type="nucleotide sequence ID" value="NZ_JAYKOT010000003.1"/>
</dbReference>
<dbReference type="AlphaFoldDB" id="A0AAW9MUN0"/>
<dbReference type="GO" id="GO:0005829">
    <property type="term" value="C:cytosol"/>
    <property type="evidence" value="ECO:0007669"/>
    <property type="project" value="TreeGrafter"/>
</dbReference>
<dbReference type="InterPro" id="IPR036388">
    <property type="entry name" value="WH-like_DNA-bd_sf"/>
</dbReference>
<accession>A0AAW9MUN0</accession>
<sequence>MRLSTKGRYGLKIMYYLAKYSSDQPTPLSEIAENMELPENYLEQLVRKLKKANLVVSTRGAHGGYSLARSPKDITIGDIFRNMENQFFSAESALEDNIFKRSDAVAEMIVYKRIQSYLDEAVDGYTLEDMLSDEKKQMSL</sequence>
<dbReference type="SUPFAM" id="SSF46785">
    <property type="entry name" value="Winged helix' DNA-binding domain"/>
    <property type="match status" value="1"/>
</dbReference>
<dbReference type="CDD" id="cd00090">
    <property type="entry name" value="HTH_ARSR"/>
    <property type="match status" value="1"/>
</dbReference>
<keyword evidence="3" id="KW-1185">Reference proteome</keyword>
<reference evidence="2 3" key="1">
    <citation type="submission" date="2024-01" db="EMBL/GenBank/DDBJ databases">
        <title>Complete genome sequence of Citroniella saccharovorans strain M6.X9, isolated from human fecal sample.</title>
        <authorList>
            <person name="Cheng G."/>
            <person name="Westerholm M."/>
            <person name="Schnurer A."/>
        </authorList>
    </citation>
    <scope>NUCLEOTIDE SEQUENCE [LARGE SCALE GENOMIC DNA]</scope>
    <source>
        <strain evidence="2 3">DSM 29873</strain>
    </source>
</reference>
<dbReference type="PANTHER" id="PTHR33221">
    <property type="entry name" value="WINGED HELIX-TURN-HELIX TRANSCRIPTIONAL REGULATOR, RRF2 FAMILY"/>
    <property type="match status" value="1"/>
</dbReference>
<gene>
    <name evidence="2" type="ORF">VLK81_07425</name>
</gene>
<organism evidence="2 3">
    <name type="scientific">Citroniella saccharovorans</name>
    <dbReference type="NCBI Taxonomy" id="2053367"/>
    <lineage>
        <taxon>Bacteria</taxon>
        <taxon>Bacillati</taxon>
        <taxon>Bacillota</taxon>
        <taxon>Tissierellia</taxon>
        <taxon>Tissierellales</taxon>
        <taxon>Peptoniphilaceae</taxon>
        <taxon>Citroniella</taxon>
    </lineage>
</organism>
<protein>
    <submittedName>
        <fullName evidence="2">Rrf2 family transcriptional regulator</fullName>
    </submittedName>
</protein>
<proteinExistence type="predicted"/>
<dbReference type="GO" id="GO:0003700">
    <property type="term" value="F:DNA-binding transcription factor activity"/>
    <property type="evidence" value="ECO:0007669"/>
    <property type="project" value="TreeGrafter"/>
</dbReference>
<comment type="caution">
    <text evidence="2">The sequence shown here is derived from an EMBL/GenBank/DDBJ whole genome shotgun (WGS) entry which is preliminary data.</text>
</comment>
<dbReference type="EMBL" id="JAYKOT010000003">
    <property type="protein sequence ID" value="MEB3429836.1"/>
    <property type="molecule type" value="Genomic_DNA"/>
</dbReference>
<dbReference type="Pfam" id="PF02082">
    <property type="entry name" value="Rrf2"/>
    <property type="match status" value="1"/>
</dbReference>
<dbReference type="PROSITE" id="PS51197">
    <property type="entry name" value="HTH_RRF2_2"/>
    <property type="match status" value="1"/>
</dbReference>
<evidence type="ECO:0000313" key="2">
    <source>
        <dbReference type="EMBL" id="MEB3429836.1"/>
    </source>
</evidence>
<evidence type="ECO:0000313" key="3">
    <source>
        <dbReference type="Proteomes" id="UP001357733"/>
    </source>
</evidence>
<evidence type="ECO:0000256" key="1">
    <source>
        <dbReference type="ARBA" id="ARBA00023125"/>
    </source>
</evidence>
<dbReference type="InterPro" id="IPR036390">
    <property type="entry name" value="WH_DNA-bd_sf"/>
</dbReference>
<dbReference type="Gene3D" id="1.10.10.10">
    <property type="entry name" value="Winged helix-like DNA-binding domain superfamily/Winged helix DNA-binding domain"/>
    <property type="match status" value="1"/>
</dbReference>
<dbReference type="NCBIfam" id="TIGR00738">
    <property type="entry name" value="rrf2_super"/>
    <property type="match status" value="1"/>
</dbReference>
<dbReference type="Proteomes" id="UP001357733">
    <property type="component" value="Unassembled WGS sequence"/>
</dbReference>